<evidence type="ECO:0000256" key="3">
    <source>
        <dbReference type="ARBA" id="ARBA00022452"/>
    </source>
</evidence>
<name>A0A829YBQ6_9GAMM</name>
<keyword evidence="3 8" id="KW-1134">Transmembrane beta strand</keyword>
<evidence type="ECO:0000256" key="1">
    <source>
        <dbReference type="ARBA" id="ARBA00004571"/>
    </source>
</evidence>
<dbReference type="Pfam" id="PF07715">
    <property type="entry name" value="Plug"/>
    <property type="match status" value="1"/>
</dbReference>
<keyword evidence="13" id="KW-1185">Reference proteome</keyword>
<proteinExistence type="inferred from homology"/>
<evidence type="ECO:0000313" key="12">
    <source>
        <dbReference type="EMBL" id="GFE80096.1"/>
    </source>
</evidence>
<evidence type="ECO:0000256" key="6">
    <source>
        <dbReference type="ARBA" id="ARBA00023136"/>
    </source>
</evidence>
<dbReference type="SUPFAM" id="SSF56935">
    <property type="entry name" value="Porins"/>
    <property type="match status" value="1"/>
</dbReference>
<reference evidence="13" key="1">
    <citation type="submission" date="2020-01" db="EMBL/GenBank/DDBJ databases">
        <title>'Steroidobacter agaridevorans' sp. nov., agar-degrading bacteria isolated from rhizosphere soils.</title>
        <authorList>
            <person name="Ikenaga M."/>
            <person name="Kataoka M."/>
            <person name="Murouchi A."/>
            <person name="Katsuragi S."/>
            <person name="Sakai M."/>
        </authorList>
    </citation>
    <scope>NUCLEOTIDE SEQUENCE [LARGE SCALE GENOMIC DNA]</scope>
    <source>
        <strain evidence="13">YU21-B</strain>
    </source>
</reference>
<keyword evidence="4 8" id="KW-0812">Transmembrane</keyword>
<keyword evidence="12" id="KW-0675">Receptor</keyword>
<gene>
    <name evidence="12" type="ORF">GCM10011487_20960</name>
</gene>
<dbReference type="PROSITE" id="PS52016">
    <property type="entry name" value="TONB_DEPENDENT_REC_3"/>
    <property type="match status" value="1"/>
</dbReference>
<keyword evidence="6 8" id="KW-0472">Membrane</keyword>
<keyword evidence="2 8" id="KW-0813">Transport</keyword>
<accession>A0A829YBQ6</accession>
<keyword evidence="7 8" id="KW-0998">Cell outer membrane</keyword>
<dbReference type="AlphaFoldDB" id="A0A829YBQ6"/>
<evidence type="ECO:0000256" key="9">
    <source>
        <dbReference type="RuleBase" id="RU003357"/>
    </source>
</evidence>
<evidence type="ECO:0000256" key="5">
    <source>
        <dbReference type="ARBA" id="ARBA00023077"/>
    </source>
</evidence>
<comment type="similarity">
    <text evidence="8 9">Belongs to the TonB-dependent receptor family.</text>
</comment>
<dbReference type="InterPro" id="IPR039426">
    <property type="entry name" value="TonB-dep_rcpt-like"/>
</dbReference>
<evidence type="ECO:0000313" key="13">
    <source>
        <dbReference type="Proteomes" id="UP000445000"/>
    </source>
</evidence>
<dbReference type="Pfam" id="PF00593">
    <property type="entry name" value="TonB_dep_Rec_b-barrel"/>
    <property type="match status" value="1"/>
</dbReference>
<dbReference type="InterPro" id="IPR012910">
    <property type="entry name" value="Plug_dom"/>
</dbReference>
<feature type="domain" description="TonB-dependent receptor plug" evidence="11">
    <location>
        <begin position="18"/>
        <end position="126"/>
    </location>
</feature>
<evidence type="ECO:0000259" key="11">
    <source>
        <dbReference type="Pfam" id="PF07715"/>
    </source>
</evidence>
<sequence length="950" mass="101040">MLVTGSSIRGAVPVGSNMVAVGQDTIEKTAAINLSSLVNTVPAISTSGSLAQGENVFSYYSPQIHSLAGSSSNTTLVVADGLRIPGGGTQFNQSDPNIIPISAIQRVEVLADGASSVYGSDAVAGVVNFITRRTFDGFESNVAYGFADGYDNLDLNMIWGHTWETGGVYFASQYNNTSELMARDRPFTSRGDYRPIGSNNNSFQCSPSTMTVTGVSSGATPSGVFLSPDAAASVANTPSNAPCNNSLYATLVPEQYRLNGLVKIVNEFNDRLTVVGMVNFNRQQSEFAQAPGGLTSATAFGPGQGVAGQQNPFFRAPAGAPNATRESITWLALREDGDYGTAETQADVAYATLNVTYELGNDWSVSLEDGLGWNRSAGNAINTFCTACALLALNGTAQASGNPTASNIAGQNVVALNLPLTTSNALDVWNPLGANLTSPAVLRQLYSANTENTNFNTTNQTRLTFQGPVFNVPAGEVKVAVGAEYFWHEQTQKISGSNNTGPTTTGSNFRVYNYDRNVKSAFAEVLLPVISSEMGIPFVHQFDLNISGRYDEYSDVGDTKNPKYAFNWDLSPSFRVRGNYASAFVAPPLAVIGDPSQGYLYASGSVGPTGTINVPVANYPDVVNVPGAVVQNTNTPCTASSDVCTIGQGNLAMRRQLGGGFSNMVPQKGRSWSFGFDFAPEWLPGFTSAVTFFHNKFIGGVSSPSPTAIVNSRGLNDLLTICPSGCTEQQILEFANVADGATINGAVPPVVYYMIDQSSRNALNLLLEGIDYTFMYDFSIGNVDFTVGDSASYFTKYTQNFGGGTEFDILDTSGFNTTFPSIRFKHRAQVGMALNGFSADVFWNHTGGYKNWSSSSVNPIIVESGVPIGGGDDVEAANTFDLHAQYMFADGSRFKGWIVSLDVRNVTDEDPSFYNGNTSGIFGNAAGWGYNGFVSNPVGRLITLGLRTRM</sequence>
<evidence type="ECO:0000256" key="2">
    <source>
        <dbReference type="ARBA" id="ARBA00022448"/>
    </source>
</evidence>
<dbReference type="EMBL" id="BLJN01000002">
    <property type="protein sequence ID" value="GFE80096.1"/>
    <property type="molecule type" value="Genomic_DNA"/>
</dbReference>
<dbReference type="InterPro" id="IPR036942">
    <property type="entry name" value="Beta-barrel_TonB_sf"/>
</dbReference>
<feature type="domain" description="TonB-dependent receptor-like beta-barrel" evidence="10">
    <location>
        <begin position="329"/>
        <end position="906"/>
    </location>
</feature>
<evidence type="ECO:0000256" key="4">
    <source>
        <dbReference type="ARBA" id="ARBA00022692"/>
    </source>
</evidence>
<evidence type="ECO:0000256" key="8">
    <source>
        <dbReference type="PROSITE-ProRule" id="PRU01360"/>
    </source>
</evidence>
<comment type="subcellular location">
    <subcellularLocation>
        <location evidence="1 8">Cell outer membrane</location>
        <topology evidence="1 8">Multi-pass membrane protein</topology>
    </subcellularLocation>
</comment>
<evidence type="ECO:0000256" key="7">
    <source>
        <dbReference type="ARBA" id="ARBA00023237"/>
    </source>
</evidence>
<dbReference type="Gene3D" id="2.170.130.10">
    <property type="entry name" value="TonB-dependent receptor, plug domain"/>
    <property type="match status" value="1"/>
</dbReference>
<comment type="caution">
    <text evidence="12">The sequence shown here is derived from an EMBL/GenBank/DDBJ whole genome shotgun (WGS) entry which is preliminary data.</text>
</comment>
<organism evidence="12 13">
    <name type="scientific">Steroidobacter agaridevorans</name>
    <dbReference type="NCBI Taxonomy" id="2695856"/>
    <lineage>
        <taxon>Bacteria</taxon>
        <taxon>Pseudomonadati</taxon>
        <taxon>Pseudomonadota</taxon>
        <taxon>Gammaproteobacteria</taxon>
        <taxon>Steroidobacterales</taxon>
        <taxon>Steroidobacteraceae</taxon>
        <taxon>Steroidobacter</taxon>
    </lineage>
</organism>
<dbReference type="Gene3D" id="2.40.170.20">
    <property type="entry name" value="TonB-dependent receptor, beta-barrel domain"/>
    <property type="match status" value="1"/>
</dbReference>
<protein>
    <submittedName>
        <fullName evidence="12">TonB-dependent receptor</fullName>
    </submittedName>
</protein>
<dbReference type="GO" id="GO:0009279">
    <property type="term" value="C:cell outer membrane"/>
    <property type="evidence" value="ECO:0007669"/>
    <property type="project" value="UniProtKB-SubCell"/>
</dbReference>
<keyword evidence="5 9" id="KW-0798">TonB box</keyword>
<dbReference type="PANTHER" id="PTHR47234">
    <property type="match status" value="1"/>
</dbReference>
<dbReference type="InterPro" id="IPR037066">
    <property type="entry name" value="Plug_dom_sf"/>
</dbReference>
<dbReference type="PANTHER" id="PTHR47234:SF1">
    <property type="entry name" value="TONB-DEPENDENT RECEPTOR"/>
    <property type="match status" value="1"/>
</dbReference>
<dbReference type="Proteomes" id="UP000445000">
    <property type="component" value="Unassembled WGS sequence"/>
</dbReference>
<dbReference type="InterPro" id="IPR000531">
    <property type="entry name" value="Beta-barrel_TonB"/>
</dbReference>
<evidence type="ECO:0000259" key="10">
    <source>
        <dbReference type="Pfam" id="PF00593"/>
    </source>
</evidence>